<evidence type="ECO:0008006" key="3">
    <source>
        <dbReference type="Google" id="ProtNLM"/>
    </source>
</evidence>
<evidence type="ECO:0000313" key="2">
    <source>
        <dbReference type="Proteomes" id="UP001162164"/>
    </source>
</evidence>
<proteinExistence type="predicted"/>
<gene>
    <name evidence="1" type="ORF">NQ317_013344</name>
</gene>
<sequence length="207" mass="23958">MGGDVTDLSPPFALDWSEEWGFLLNLICALKGSSTSNQRKRAQGKNNISKGHIKGYLGGRKNIPNEDLERQIVVHIKSFESRFFGLTTKDVRKLAYQLAERNSLTCNFNRIKEEPDWEWLSYFRNRNPDISLRLLKSTSLARAMGFNKPQMTNYFNKLSDKVNFNPTKIWNMDERGLLTILSRNSKIFAAKGKNLWRFYLAQRDGNT</sequence>
<name>A0ABQ9ITW1_9CUCU</name>
<organism evidence="1 2">
    <name type="scientific">Molorchus minor</name>
    <dbReference type="NCBI Taxonomy" id="1323400"/>
    <lineage>
        <taxon>Eukaryota</taxon>
        <taxon>Metazoa</taxon>
        <taxon>Ecdysozoa</taxon>
        <taxon>Arthropoda</taxon>
        <taxon>Hexapoda</taxon>
        <taxon>Insecta</taxon>
        <taxon>Pterygota</taxon>
        <taxon>Neoptera</taxon>
        <taxon>Endopterygota</taxon>
        <taxon>Coleoptera</taxon>
        <taxon>Polyphaga</taxon>
        <taxon>Cucujiformia</taxon>
        <taxon>Chrysomeloidea</taxon>
        <taxon>Cerambycidae</taxon>
        <taxon>Lamiinae</taxon>
        <taxon>Monochamini</taxon>
        <taxon>Molorchus</taxon>
    </lineage>
</organism>
<dbReference type="Proteomes" id="UP001162164">
    <property type="component" value="Unassembled WGS sequence"/>
</dbReference>
<reference evidence="1" key="1">
    <citation type="journal article" date="2023" name="Insect Mol. Biol.">
        <title>Genome sequencing provides insights into the evolution of gene families encoding plant cell wall-degrading enzymes in longhorned beetles.</title>
        <authorList>
            <person name="Shin N.R."/>
            <person name="Okamura Y."/>
            <person name="Kirsch R."/>
            <person name="Pauchet Y."/>
        </authorList>
    </citation>
    <scope>NUCLEOTIDE SEQUENCE</scope>
    <source>
        <strain evidence="1">MMC_N1</strain>
    </source>
</reference>
<comment type="caution">
    <text evidence="1">The sequence shown here is derived from an EMBL/GenBank/DDBJ whole genome shotgun (WGS) entry which is preliminary data.</text>
</comment>
<evidence type="ECO:0000313" key="1">
    <source>
        <dbReference type="EMBL" id="KAJ8964834.1"/>
    </source>
</evidence>
<dbReference type="EMBL" id="JAPWTJ010002720">
    <property type="protein sequence ID" value="KAJ8964834.1"/>
    <property type="molecule type" value="Genomic_DNA"/>
</dbReference>
<protein>
    <recommendedName>
        <fullName evidence="3">HTH CENPB-type domain-containing protein</fullName>
    </recommendedName>
</protein>
<keyword evidence="2" id="KW-1185">Reference proteome</keyword>
<accession>A0ABQ9ITW1</accession>